<feature type="transmembrane region" description="Helical" evidence="8">
    <location>
        <begin position="88"/>
        <end position="106"/>
    </location>
</feature>
<feature type="domain" description="G-protein coupled receptors family 1 profile" evidence="9">
    <location>
        <begin position="26"/>
        <end position="280"/>
    </location>
</feature>
<feature type="transmembrane region" description="Helical" evidence="8">
    <location>
        <begin position="264"/>
        <end position="282"/>
    </location>
</feature>
<dbReference type="InterPro" id="IPR017452">
    <property type="entry name" value="GPCR_Rhodpsn_7TM"/>
</dbReference>
<dbReference type="PANTHER" id="PTHR24243:SF230">
    <property type="entry name" value="G-PROTEIN COUPLED RECEPTORS FAMILY 1 PROFILE DOMAIN-CONTAINING PROTEIN"/>
    <property type="match status" value="1"/>
</dbReference>
<feature type="transmembrane region" description="Helical" evidence="8">
    <location>
        <begin position="127"/>
        <end position="149"/>
    </location>
</feature>
<dbReference type="Proteomes" id="UP000663828">
    <property type="component" value="Unassembled WGS sequence"/>
</dbReference>
<comment type="caution">
    <text evidence="10">The sequence shown here is derived from an EMBL/GenBank/DDBJ whole genome shotgun (WGS) entry which is preliminary data.</text>
</comment>
<evidence type="ECO:0000313" key="11">
    <source>
        <dbReference type="Proteomes" id="UP000663828"/>
    </source>
</evidence>
<dbReference type="SUPFAM" id="SSF81321">
    <property type="entry name" value="Family A G protein-coupled receptor-like"/>
    <property type="match status" value="1"/>
</dbReference>
<evidence type="ECO:0000256" key="4">
    <source>
        <dbReference type="ARBA" id="ARBA00023040"/>
    </source>
</evidence>
<evidence type="ECO:0000256" key="8">
    <source>
        <dbReference type="SAM" id="Phobius"/>
    </source>
</evidence>
<keyword evidence="6" id="KW-0675">Receptor</keyword>
<evidence type="ECO:0000256" key="3">
    <source>
        <dbReference type="ARBA" id="ARBA00022989"/>
    </source>
</evidence>
<evidence type="ECO:0000256" key="2">
    <source>
        <dbReference type="ARBA" id="ARBA00022692"/>
    </source>
</evidence>
<organism evidence="10 11">
    <name type="scientific">Adineta ricciae</name>
    <name type="common">Rotifer</name>
    <dbReference type="NCBI Taxonomy" id="249248"/>
    <lineage>
        <taxon>Eukaryota</taxon>
        <taxon>Metazoa</taxon>
        <taxon>Spiralia</taxon>
        <taxon>Gnathifera</taxon>
        <taxon>Rotifera</taxon>
        <taxon>Eurotatoria</taxon>
        <taxon>Bdelloidea</taxon>
        <taxon>Adinetida</taxon>
        <taxon>Adinetidae</taxon>
        <taxon>Adineta</taxon>
    </lineage>
</organism>
<evidence type="ECO:0000256" key="1">
    <source>
        <dbReference type="ARBA" id="ARBA00004141"/>
    </source>
</evidence>
<proteinExistence type="predicted"/>
<evidence type="ECO:0000313" key="10">
    <source>
        <dbReference type="EMBL" id="CAF0750021.1"/>
    </source>
</evidence>
<feature type="transmembrane region" description="Helical" evidence="8">
    <location>
        <begin position="6"/>
        <end position="32"/>
    </location>
</feature>
<dbReference type="GO" id="GO:0005886">
    <property type="term" value="C:plasma membrane"/>
    <property type="evidence" value="ECO:0007669"/>
    <property type="project" value="TreeGrafter"/>
</dbReference>
<dbReference type="Pfam" id="PF10324">
    <property type="entry name" value="7TM_GPCR_Srw"/>
    <property type="match status" value="1"/>
</dbReference>
<keyword evidence="2 8" id="KW-0812">Transmembrane</keyword>
<gene>
    <name evidence="10" type="ORF">XAT740_LOCUS368</name>
</gene>
<protein>
    <recommendedName>
        <fullName evidence="9">G-protein coupled receptors family 1 profile domain-containing protein</fullName>
    </recommendedName>
</protein>
<dbReference type="PANTHER" id="PTHR24243">
    <property type="entry name" value="G-PROTEIN COUPLED RECEPTOR"/>
    <property type="match status" value="1"/>
</dbReference>
<dbReference type="EMBL" id="CAJNOR010000010">
    <property type="protein sequence ID" value="CAF0750021.1"/>
    <property type="molecule type" value="Genomic_DNA"/>
</dbReference>
<dbReference type="Gene3D" id="1.20.1070.10">
    <property type="entry name" value="Rhodopsin 7-helix transmembrane proteins"/>
    <property type="match status" value="1"/>
</dbReference>
<dbReference type="AlphaFoldDB" id="A0A813PFZ7"/>
<keyword evidence="4" id="KW-0297">G-protein coupled receptor</keyword>
<dbReference type="InterPro" id="IPR019427">
    <property type="entry name" value="7TM_GPCR_serpentine_rcpt_Srw"/>
</dbReference>
<feature type="transmembrane region" description="Helical" evidence="8">
    <location>
        <begin position="180"/>
        <end position="198"/>
    </location>
</feature>
<comment type="subcellular location">
    <subcellularLocation>
        <location evidence="1">Membrane</location>
        <topology evidence="1">Multi-pass membrane protein</topology>
    </subcellularLocation>
</comment>
<evidence type="ECO:0000256" key="5">
    <source>
        <dbReference type="ARBA" id="ARBA00023136"/>
    </source>
</evidence>
<reference evidence="10" key="1">
    <citation type="submission" date="2021-02" db="EMBL/GenBank/DDBJ databases">
        <authorList>
            <person name="Nowell W R."/>
        </authorList>
    </citation>
    <scope>NUCLEOTIDE SEQUENCE</scope>
</reference>
<feature type="transmembrane region" description="Helical" evidence="8">
    <location>
        <begin position="219"/>
        <end position="244"/>
    </location>
</feature>
<keyword evidence="7" id="KW-0807">Transducer</keyword>
<feature type="transmembrane region" description="Helical" evidence="8">
    <location>
        <begin position="44"/>
        <end position="68"/>
    </location>
</feature>
<sequence length="315" mass="36736">MSLHTAITVPFVISVGLFFFVCGFFGNIFNIFTFLKSDINNPSIVLLFTSSCFSLIYLLDGLLTRVLAVGFGIDPTRTNLIWCKTRTYIGQTSSLISLTCICYAWCDQLFLSCQKQKYRRLSHFNRTKVAILCIILFWLVYHIPFYVLAQHVSSDNQTYICNVYAQYEFNKYFSYFHQPIIAAIIPIVFIIVIGILIYKNVSLLRINHRRERAQRNLTSMILVQTIFIIIQTIPYGFFSMYLAVTSYGFKPAYRKDIEAVITNIVSILYYFSHSFSFFIYYISSSTYRQQAKQFFIRMNTFHANRIFVQTTSNSN</sequence>
<dbReference type="GO" id="GO:0008528">
    <property type="term" value="F:G protein-coupled peptide receptor activity"/>
    <property type="evidence" value="ECO:0007669"/>
    <property type="project" value="InterPro"/>
</dbReference>
<accession>A0A813PFZ7</accession>
<evidence type="ECO:0000256" key="7">
    <source>
        <dbReference type="ARBA" id="ARBA00023224"/>
    </source>
</evidence>
<evidence type="ECO:0000259" key="9">
    <source>
        <dbReference type="PROSITE" id="PS50262"/>
    </source>
</evidence>
<name>A0A813PFZ7_ADIRI</name>
<keyword evidence="3 8" id="KW-1133">Transmembrane helix</keyword>
<keyword evidence="5 8" id="KW-0472">Membrane</keyword>
<dbReference type="PROSITE" id="PS50262">
    <property type="entry name" value="G_PROTEIN_RECEP_F1_2"/>
    <property type="match status" value="1"/>
</dbReference>
<evidence type="ECO:0000256" key="6">
    <source>
        <dbReference type="ARBA" id="ARBA00023170"/>
    </source>
</evidence>
<keyword evidence="11" id="KW-1185">Reference proteome</keyword>